<name>A0ABT5IDP7_9CAUL</name>
<organism evidence="2 3">
    <name type="scientific">Asticcacaulis currens</name>
    <dbReference type="NCBI Taxonomy" id="2984210"/>
    <lineage>
        <taxon>Bacteria</taxon>
        <taxon>Pseudomonadati</taxon>
        <taxon>Pseudomonadota</taxon>
        <taxon>Alphaproteobacteria</taxon>
        <taxon>Caulobacterales</taxon>
        <taxon>Caulobacteraceae</taxon>
        <taxon>Asticcacaulis</taxon>
    </lineage>
</organism>
<reference evidence="2 3" key="1">
    <citation type="submission" date="2023-01" db="EMBL/GenBank/DDBJ databases">
        <title>Novel species of the genus Asticcacaulis isolated from rivers.</title>
        <authorList>
            <person name="Lu H."/>
        </authorList>
    </citation>
    <scope>NUCLEOTIDE SEQUENCE [LARGE SCALE GENOMIC DNA]</scope>
    <source>
        <strain evidence="2 3">DXS10W</strain>
    </source>
</reference>
<sequence length="70" mass="7717">MGTPRHLSLQPGGFVLSHDGLDDMCPIEPAAMKNRQVIEFDKDDIDALKWMKVNCLALGMIVNSHAILTP</sequence>
<proteinExistence type="predicted"/>
<dbReference type="Proteomes" id="UP001216595">
    <property type="component" value="Unassembled WGS sequence"/>
</dbReference>
<keyword evidence="3" id="KW-1185">Reference proteome</keyword>
<evidence type="ECO:0000259" key="1">
    <source>
        <dbReference type="Pfam" id="PF07733"/>
    </source>
</evidence>
<evidence type="ECO:0000313" key="3">
    <source>
        <dbReference type="Proteomes" id="UP001216595"/>
    </source>
</evidence>
<accession>A0ABT5IDP7</accession>
<feature type="domain" description="Bacterial DNA polymerase III alpha subunit NTPase" evidence="1">
    <location>
        <begin position="2"/>
        <end position="57"/>
    </location>
</feature>
<comment type="caution">
    <text evidence="2">The sequence shown here is derived from an EMBL/GenBank/DDBJ whole genome shotgun (WGS) entry which is preliminary data.</text>
</comment>
<dbReference type="RefSeq" id="WP_272741198.1">
    <property type="nucleotide sequence ID" value="NZ_JAQQKW010000004.1"/>
</dbReference>
<evidence type="ECO:0000313" key="2">
    <source>
        <dbReference type="EMBL" id="MDC7694274.1"/>
    </source>
</evidence>
<dbReference type="EMBL" id="JAQQKW010000004">
    <property type="protein sequence ID" value="MDC7694274.1"/>
    <property type="molecule type" value="Genomic_DNA"/>
</dbReference>
<gene>
    <name evidence="2" type="ORF">PQU94_08275</name>
</gene>
<protein>
    <recommendedName>
        <fullName evidence="1">Bacterial DNA polymerase III alpha subunit NTPase domain-containing protein</fullName>
    </recommendedName>
</protein>
<dbReference type="InterPro" id="IPR011708">
    <property type="entry name" value="DNA_pol3_alpha_NTPase_dom"/>
</dbReference>
<dbReference type="Pfam" id="PF07733">
    <property type="entry name" value="DNA_pol3_alpha"/>
    <property type="match status" value="1"/>
</dbReference>